<dbReference type="EMBL" id="JANPWB010000009">
    <property type="protein sequence ID" value="KAJ1150414.1"/>
    <property type="molecule type" value="Genomic_DNA"/>
</dbReference>
<proteinExistence type="predicted"/>
<protein>
    <submittedName>
        <fullName evidence="2">Uncharacterized protein</fullName>
    </submittedName>
</protein>
<reference evidence="2" key="1">
    <citation type="journal article" date="2022" name="bioRxiv">
        <title>Sequencing and chromosome-scale assembly of the giantPleurodeles waltlgenome.</title>
        <authorList>
            <person name="Brown T."/>
            <person name="Elewa A."/>
            <person name="Iarovenko S."/>
            <person name="Subramanian E."/>
            <person name="Araus A.J."/>
            <person name="Petzold A."/>
            <person name="Susuki M."/>
            <person name="Suzuki K.-i.T."/>
            <person name="Hayashi T."/>
            <person name="Toyoda A."/>
            <person name="Oliveira C."/>
            <person name="Osipova E."/>
            <person name="Leigh N.D."/>
            <person name="Simon A."/>
            <person name="Yun M.H."/>
        </authorList>
    </citation>
    <scope>NUCLEOTIDE SEQUENCE</scope>
    <source>
        <strain evidence="2">20211129_DDA</strain>
        <tissue evidence="2">Liver</tissue>
    </source>
</reference>
<feature type="compositionally biased region" description="Acidic residues" evidence="1">
    <location>
        <begin position="54"/>
        <end position="65"/>
    </location>
</feature>
<organism evidence="2 3">
    <name type="scientific">Pleurodeles waltl</name>
    <name type="common">Iberian ribbed newt</name>
    <dbReference type="NCBI Taxonomy" id="8319"/>
    <lineage>
        <taxon>Eukaryota</taxon>
        <taxon>Metazoa</taxon>
        <taxon>Chordata</taxon>
        <taxon>Craniata</taxon>
        <taxon>Vertebrata</taxon>
        <taxon>Euteleostomi</taxon>
        <taxon>Amphibia</taxon>
        <taxon>Batrachia</taxon>
        <taxon>Caudata</taxon>
        <taxon>Salamandroidea</taxon>
        <taxon>Salamandridae</taxon>
        <taxon>Pleurodelinae</taxon>
        <taxon>Pleurodeles</taxon>
    </lineage>
</organism>
<comment type="caution">
    <text evidence="2">The sequence shown here is derived from an EMBL/GenBank/DDBJ whole genome shotgun (WGS) entry which is preliminary data.</text>
</comment>
<dbReference type="AlphaFoldDB" id="A0AAV7RDN2"/>
<dbReference type="Proteomes" id="UP001066276">
    <property type="component" value="Chromosome 5"/>
</dbReference>
<name>A0AAV7RDN2_PLEWA</name>
<gene>
    <name evidence="2" type="ORF">NDU88_003206</name>
</gene>
<keyword evidence="3" id="KW-1185">Reference proteome</keyword>
<feature type="region of interest" description="Disordered" evidence="1">
    <location>
        <begin position="33"/>
        <end position="65"/>
    </location>
</feature>
<evidence type="ECO:0000313" key="3">
    <source>
        <dbReference type="Proteomes" id="UP001066276"/>
    </source>
</evidence>
<feature type="non-terminal residue" evidence="2">
    <location>
        <position position="65"/>
    </location>
</feature>
<feature type="non-terminal residue" evidence="2">
    <location>
        <position position="1"/>
    </location>
</feature>
<sequence>DSRWLSKSLKNGSGNIWSLPVFRLSAKESITSVPHCEPGSVTNKRREGRISPEQEAEEMENQFDE</sequence>
<evidence type="ECO:0000256" key="1">
    <source>
        <dbReference type="SAM" id="MobiDB-lite"/>
    </source>
</evidence>
<evidence type="ECO:0000313" key="2">
    <source>
        <dbReference type="EMBL" id="KAJ1150414.1"/>
    </source>
</evidence>
<accession>A0AAV7RDN2</accession>